<evidence type="ECO:0000256" key="3">
    <source>
        <dbReference type="ARBA" id="ARBA00012856"/>
    </source>
</evidence>
<dbReference type="InterPro" id="IPR024072">
    <property type="entry name" value="DHFR-like_dom_sf"/>
</dbReference>
<dbReference type="PANTHER" id="PTHR48069">
    <property type="entry name" value="DIHYDROFOLATE REDUCTASE"/>
    <property type="match status" value="1"/>
</dbReference>
<dbReference type="GO" id="GO:0050661">
    <property type="term" value="F:NADP binding"/>
    <property type="evidence" value="ECO:0007669"/>
    <property type="project" value="InterPro"/>
</dbReference>
<dbReference type="InterPro" id="IPR001796">
    <property type="entry name" value="DHFR_dom"/>
</dbReference>
<evidence type="ECO:0000256" key="6">
    <source>
        <dbReference type="ARBA" id="ARBA00023002"/>
    </source>
</evidence>
<accession>A0A1G8BWP2</accession>
<evidence type="ECO:0000313" key="11">
    <source>
        <dbReference type="Proteomes" id="UP000199009"/>
    </source>
</evidence>
<sequence length="183" mass="19878">MTRSPIDARIGLIWAQAEGGVIGRDGGMPWHVPEDLAHFKAITLGSPVVMGRATWDSLGAEYRPLPGRRNIVVTRQADWSAPGAEATHSIEQALLLAARDRPETIWVIGGGAIFGEVLDRADVLEVTQLQHPGGFAAEDGDVRAPRIDPAVFASSPMEPGDGWDTSRSGIRYRFVRYERMPPA</sequence>
<dbReference type="UniPathway" id="UPA00077">
    <property type="reaction ID" value="UER00158"/>
</dbReference>
<dbReference type="Gene3D" id="3.40.430.10">
    <property type="entry name" value="Dihydrofolate Reductase, subunit A"/>
    <property type="match status" value="1"/>
</dbReference>
<dbReference type="EC" id="1.5.1.3" evidence="3 7"/>
<dbReference type="AlphaFoldDB" id="A0A1G8BWP2"/>
<keyword evidence="6 7" id="KW-0560">Oxidoreductase</keyword>
<reference evidence="10 11" key="1">
    <citation type="submission" date="2016-10" db="EMBL/GenBank/DDBJ databases">
        <authorList>
            <person name="de Groot N.N."/>
        </authorList>
    </citation>
    <scope>NUCLEOTIDE SEQUENCE [LARGE SCALE GENOMIC DNA]</scope>
    <source>
        <strain evidence="10 11">DSM 23142</strain>
    </source>
</reference>
<dbReference type="GO" id="GO:0004146">
    <property type="term" value="F:dihydrofolate reductase activity"/>
    <property type="evidence" value="ECO:0007669"/>
    <property type="project" value="UniProtKB-EC"/>
</dbReference>
<dbReference type="PIRSF" id="PIRSF000194">
    <property type="entry name" value="DHFR"/>
    <property type="match status" value="1"/>
</dbReference>
<dbReference type="OrthoDB" id="9804315at2"/>
<dbReference type="GO" id="GO:0046655">
    <property type="term" value="P:folic acid metabolic process"/>
    <property type="evidence" value="ECO:0007669"/>
    <property type="project" value="TreeGrafter"/>
</dbReference>
<dbReference type="CDD" id="cd00209">
    <property type="entry name" value="DHFR"/>
    <property type="match status" value="1"/>
</dbReference>
<keyword evidence="5 7" id="KW-0521">NADP</keyword>
<evidence type="ECO:0000256" key="5">
    <source>
        <dbReference type="ARBA" id="ARBA00022857"/>
    </source>
</evidence>
<evidence type="ECO:0000256" key="1">
    <source>
        <dbReference type="ARBA" id="ARBA00004903"/>
    </source>
</evidence>
<dbReference type="EMBL" id="LT629692">
    <property type="protein sequence ID" value="SDH37621.1"/>
    <property type="molecule type" value="Genomic_DNA"/>
</dbReference>
<dbReference type="Pfam" id="PF00186">
    <property type="entry name" value="DHFR_1"/>
    <property type="match status" value="1"/>
</dbReference>
<dbReference type="SUPFAM" id="SSF53597">
    <property type="entry name" value="Dihydrofolate reductase-like"/>
    <property type="match status" value="1"/>
</dbReference>
<protein>
    <recommendedName>
        <fullName evidence="3 7">Dihydrofolate reductase</fullName>
        <ecNumber evidence="3 7">1.5.1.3</ecNumber>
    </recommendedName>
</protein>
<keyword evidence="4 7" id="KW-0554">One-carbon metabolism</keyword>
<evidence type="ECO:0000256" key="8">
    <source>
        <dbReference type="RuleBase" id="RU004474"/>
    </source>
</evidence>
<dbReference type="GO" id="GO:0046654">
    <property type="term" value="P:tetrahydrofolate biosynthetic process"/>
    <property type="evidence" value="ECO:0007669"/>
    <property type="project" value="UniProtKB-UniPathway"/>
</dbReference>
<dbReference type="Proteomes" id="UP000199009">
    <property type="component" value="Chromosome I"/>
</dbReference>
<dbReference type="STRING" id="370764.SAMN04489810_2921"/>
<dbReference type="PROSITE" id="PS51330">
    <property type="entry name" value="DHFR_2"/>
    <property type="match status" value="1"/>
</dbReference>
<dbReference type="InterPro" id="IPR012259">
    <property type="entry name" value="DHFR"/>
</dbReference>
<feature type="domain" description="DHFR" evidence="9">
    <location>
        <begin position="9"/>
        <end position="179"/>
    </location>
</feature>
<evidence type="ECO:0000256" key="2">
    <source>
        <dbReference type="ARBA" id="ARBA00009539"/>
    </source>
</evidence>
<evidence type="ECO:0000313" key="10">
    <source>
        <dbReference type="EMBL" id="SDH37621.1"/>
    </source>
</evidence>
<dbReference type="GO" id="GO:0006730">
    <property type="term" value="P:one-carbon metabolic process"/>
    <property type="evidence" value="ECO:0007669"/>
    <property type="project" value="UniProtKB-KW"/>
</dbReference>
<gene>
    <name evidence="10" type="ORF">SAMN04489810_2921</name>
</gene>
<dbReference type="InterPro" id="IPR017925">
    <property type="entry name" value="DHFR_CS"/>
</dbReference>
<comment type="function">
    <text evidence="7">Key enzyme in folate metabolism. Catalyzes an essential reaction for de novo glycine and purine synthesis, and for DNA precursor synthesis.</text>
</comment>
<dbReference type="PROSITE" id="PS00075">
    <property type="entry name" value="DHFR_1"/>
    <property type="match status" value="1"/>
</dbReference>
<name>A0A1G8BWP2_9MICO</name>
<evidence type="ECO:0000256" key="4">
    <source>
        <dbReference type="ARBA" id="ARBA00022563"/>
    </source>
</evidence>
<dbReference type="PRINTS" id="PR00070">
    <property type="entry name" value="DHFR"/>
</dbReference>
<evidence type="ECO:0000259" key="9">
    <source>
        <dbReference type="PROSITE" id="PS51330"/>
    </source>
</evidence>
<comment type="similarity">
    <text evidence="2 7 8">Belongs to the dihydrofolate reductase family.</text>
</comment>
<dbReference type="RefSeq" id="WP_091491622.1">
    <property type="nucleotide sequence ID" value="NZ_LT629692.1"/>
</dbReference>
<keyword evidence="11" id="KW-1185">Reference proteome</keyword>
<proteinExistence type="inferred from homology"/>
<dbReference type="GO" id="GO:0005829">
    <property type="term" value="C:cytosol"/>
    <property type="evidence" value="ECO:0007669"/>
    <property type="project" value="TreeGrafter"/>
</dbReference>
<comment type="catalytic activity">
    <reaction evidence="7">
        <text>(6S)-5,6,7,8-tetrahydrofolate + NADP(+) = 7,8-dihydrofolate + NADPH + H(+)</text>
        <dbReference type="Rhea" id="RHEA:15009"/>
        <dbReference type="ChEBI" id="CHEBI:15378"/>
        <dbReference type="ChEBI" id="CHEBI:57451"/>
        <dbReference type="ChEBI" id="CHEBI:57453"/>
        <dbReference type="ChEBI" id="CHEBI:57783"/>
        <dbReference type="ChEBI" id="CHEBI:58349"/>
        <dbReference type="EC" id="1.5.1.3"/>
    </reaction>
</comment>
<evidence type="ECO:0000256" key="7">
    <source>
        <dbReference type="PIRNR" id="PIRNR000194"/>
    </source>
</evidence>
<dbReference type="PANTHER" id="PTHR48069:SF3">
    <property type="entry name" value="DIHYDROFOLATE REDUCTASE"/>
    <property type="match status" value="1"/>
</dbReference>
<comment type="pathway">
    <text evidence="1 7">Cofactor biosynthesis; tetrahydrofolate biosynthesis; 5,6,7,8-tetrahydrofolate from 7,8-dihydrofolate: step 1/1.</text>
</comment>
<organism evidence="10 11">
    <name type="scientific">Microbacterium pygmaeum</name>
    <dbReference type="NCBI Taxonomy" id="370764"/>
    <lineage>
        <taxon>Bacteria</taxon>
        <taxon>Bacillati</taxon>
        <taxon>Actinomycetota</taxon>
        <taxon>Actinomycetes</taxon>
        <taxon>Micrococcales</taxon>
        <taxon>Microbacteriaceae</taxon>
        <taxon>Microbacterium</taxon>
    </lineage>
</organism>
<dbReference type="GO" id="GO:0046452">
    <property type="term" value="P:dihydrofolate metabolic process"/>
    <property type="evidence" value="ECO:0007669"/>
    <property type="project" value="TreeGrafter"/>
</dbReference>